<name>A0ABV0RCP8_9TELE</name>
<accession>A0ABV0RCP8</accession>
<comment type="caution">
    <text evidence="1">The sequence shown here is derived from an EMBL/GenBank/DDBJ whole genome shotgun (WGS) entry which is preliminary data.</text>
</comment>
<evidence type="ECO:0000313" key="1">
    <source>
        <dbReference type="EMBL" id="MEQ2205476.1"/>
    </source>
</evidence>
<organism evidence="1 2">
    <name type="scientific">Xenoophorus captivus</name>
    <dbReference type="NCBI Taxonomy" id="1517983"/>
    <lineage>
        <taxon>Eukaryota</taxon>
        <taxon>Metazoa</taxon>
        <taxon>Chordata</taxon>
        <taxon>Craniata</taxon>
        <taxon>Vertebrata</taxon>
        <taxon>Euteleostomi</taxon>
        <taxon>Actinopterygii</taxon>
        <taxon>Neopterygii</taxon>
        <taxon>Teleostei</taxon>
        <taxon>Neoteleostei</taxon>
        <taxon>Acanthomorphata</taxon>
        <taxon>Ovalentaria</taxon>
        <taxon>Atherinomorphae</taxon>
        <taxon>Cyprinodontiformes</taxon>
        <taxon>Goodeidae</taxon>
        <taxon>Xenoophorus</taxon>
    </lineage>
</organism>
<evidence type="ECO:0000313" key="2">
    <source>
        <dbReference type="Proteomes" id="UP001434883"/>
    </source>
</evidence>
<protein>
    <submittedName>
        <fullName evidence="1">Uncharacterized protein</fullName>
    </submittedName>
</protein>
<proteinExistence type="predicted"/>
<dbReference type="Proteomes" id="UP001434883">
    <property type="component" value="Unassembled WGS sequence"/>
</dbReference>
<gene>
    <name evidence="1" type="ORF">XENOCAPTIV_031013</name>
</gene>
<reference evidence="1 2" key="1">
    <citation type="submission" date="2021-06" db="EMBL/GenBank/DDBJ databases">
        <authorList>
            <person name="Palmer J.M."/>
        </authorList>
    </citation>
    <scope>NUCLEOTIDE SEQUENCE [LARGE SCALE GENOMIC DNA]</scope>
    <source>
        <strain evidence="1 2">XC_2019</strain>
        <tissue evidence="1">Muscle</tissue>
    </source>
</reference>
<keyword evidence="2" id="KW-1185">Reference proteome</keyword>
<dbReference type="EMBL" id="JAHRIN010042109">
    <property type="protein sequence ID" value="MEQ2205476.1"/>
    <property type="molecule type" value="Genomic_DNA"/>
</dbReference>
<sequence>MIQTYNNKTCGGQPMSTQLRIRNCMAVRCSVNMKTCPGFTRLNNLHKALLLSSQLNLAVAEKYYFHILKRSHGVCSKWITYRDHNTPPFLFLNEKLNSHTRLWKK</sequence>